<evidence type="ECO:0000313" key="1">
    <source>
        <dbReference type="EMBL" id="CAG2239860.1"/>
    </source>
</evidence>
<accession>A0A8S3U7F7</accession>
<dbReference type="EMBL" id="CAJPWZ010002539">
    <property type="protein sequence ID" value="CAG2239860.1"/>
    <property type="molecule type" value="Genomic_DNA"/>
</dbReference>
<dbReference type="AlphaFoldDB" id="A0A8S3U7F7"/>
<protein>
    <submittedName>
        <fullName evidence="1">Uncharacterized protein</fullName>
    </submittedName>
</protein>
<keyword evidence="2" id="KW-1185">Reference proteome</keyword>
<sequence length="236" mass="27627">MLVVLLDLQQKPVLTVNPPEVQDSTAKIENIARLLHNDPNKKLPAIKKTPIWQRIAAEKVDLYEESKSDKKEKIEPEDIVCNMRTKFINMKHKHKQETDAEVQKLERERLLIFKYKYGLFGDMSSVFDEHVQELAHARNNVNDNVDIGELIKPSLWYSELKEKAIKVCGSGNDVEDIFHKMGRHSMMDGKSIHLGKFVLERIMLHDLRNLQDWLQLRKVPYNVYDSKDTRRDILKV</sequence>
<dbReference type="Proteomes" id="UP000683360">
    <property type="component" value="Unassembled WGS sequence"/>
</dbReference>
<dbReference type="OrthoDB" id="6092352at2759"/>
<reference evidence="1" key="1">
    <citation type="submission" date="2021-03" db="EMBL/GenBank/DDBJ databases">
        <authorList>
            <person name="Bekaert M."/>
        </authorList>
    </citation>
    <scope>NUCLEOTIDE SEQUENCE</scope>
</reference>
<comment type="caution">
    <text evidence="1">The sequence shown here is derived from an EMBL/GenBank/DDBJ whole genome shotgun (WGS) entry which is preliminary data.</text>
</comment>
<proteinExistence type="predicted"/>
<gene>
    <name evidence="1" type="ORF">MEDL_52192</name>
</gene>
<evidence type="ECO:0000313" key="2">
    <source>
        <dbReference type="Proteomes" id="UP000683360"/>
    </source>
</evidence>
<organism evidence="1 2">
    <name type="scientific">Mytilus edulis</name>
    <name type="common">Blue mussel</name>
    <dbReference type="NCBI Taxonomy" id="6550"/>
    <lineage>
        <taxon>Eukaryota</taxon>
        <taxon>Metazoa</taxon>
        <taxon>Spiralia</taxon>
        <taxon>Lophotrochozoa</taxon>
        <taxon>Mollusca</taxon>
        <taxon>Bivalvia</taxon>
        <taxon>Autobranchia</taxon>
        <taxon>Pteriomorphia</taxon>
        <taxon>Mytilida</taxon>
        <taxon>Mytiloidea</taxon>
        <taxon>Mytilidae</taxon>
        <taxon>Mytilinae</taxon>
        <taxon>Mytilus</taxon>
    </lineage>
</organism>
<name>A0A8S3U7F7_MYTED</name>